<name>A0A450RV21_9GAMM</name>
<evidence type="ECO:0000313" key="2">
    <source>
        <dbReference type="EMBL" id="VFJ43698.1"/>
    </source>
</evidence>
<dbReference type="InterPro" id="IPR019697">
    <property type="entry name" value="Phage_HP1_Orf28"/>
</dbReference>
<evidence type="ECO:0000313" key="3">
    <source>
        <dbReference type="EMBL" id="VFK05688.1"/>
    </source>
</evidence>
<dbReference type="EMBL" id="CAADFA010000003">
    <property type="protein sequence ID" value="VFJ43698.1"/>
    <property type="molecule type" value="Genomic_DNA"/>
</dbReference>
<evidence type="ECO:0000313" key="1">
    <source>
        <dbReference type="EMBL" id="VFJ42973.1"/>
    </source>
</evidence>
<dbReference type="AlphaFoldDB" id="A0A450RV21"/>
<sequence length="109" mass="12566">MLGDTDLWITGDDLTLDDGKEAQLIIERRCIAQDLIHMIREKGYAVRMVGERDPIQLALLIQEIEREMDEDVRIVPGTSRLHEREMGVYYATADTVEYDPIYIELTNLA</sequence>
<gene>
    <name evidence="1" type="ORF">BECKFM1743A_GA0114220_1000330</name>
    <name evidence="3" type="ORF">BECKFM1743B_GA0114221_1000330</name>
    <name evidence="2" type="ORF">BECKFM1743C_GA0114222_1000330</name>
</gene>
<organism evidence="1">
    <name type="scientific">Candidatus Kentrum sp. FM</name>
    <dbReference type="NCBI Taxonomy" id="2126340"/>
    <lineage>
        <taxon>Bacteria</taxon>
        <taxon>Pseudomonadati</taxon>
        <taxon>Pseudomonadota</taxon>
        <taxon>Gammaproteobacteria</taxon>
        <taxon>Candidatus Kentrum</taxon>
    </lineage>
</organism>
<dbReference type="EMBL" id="CAADFL010000003">
    <property type="protein sequence ID" value="VFK05688.1"/>
    <property type="molecule type" value="Genomic_DNA"/>
</dbReference>
<dbReference type="EMBL" id="CAADEZ010000003">
    <property type="protein sequence ID" value="VFJ42973.1"/>
    <property type="molecule type" value="Genomic_DNA"/>
</dbReference>
<dbReference type="Pfam" id="PF10761">
    <property type="entry name" value="DUF2590"/>
    <property type="match status" value="1"/>
</dbReference>
<reference evidence="1" key="1">
    <citation type="submission" date="2019-02" db="EMBL/GenBank/DDBJ databases">
        <authorList>
            <person name="Gruber-Vodicka R. H."/>
            <person name="Seah K. B. B."/>
        </authorList>
    </citation>
    <scope>NUCLEOTIDE SEQUENCE</scope>
    <source>
        <strain evidence="1">BECK_BZ163</strain>
        <strain evidence="3">BECK_BZ164</strain>
        <strain evidence="2">BECK_BZ165</strain>
    </source>
</reference>
<accession>A0A450RV21</accession>
<protein>
    <submittedName>
        <fullName evidence="1">Uncharacterized protein</fullName>
    </submittedName>
</protein>
<proteinExistence type="predicted"/>